<protein>
    <recommendedName>
        <fullName evidence="4">RAD protein (Pv-fam-e)</fullName>
    </recommendedName>
</protein>
<dbReference type="AlphaFoldDB" id="A0A0J9S4N0"/>
<sequence length="201" mass="23950">MHKVQSEEIHILIILIFCFVIYISFYEGPIKRSANRQHTSGGKLGSSFGRILHEADEISTETIRIYNIPYERLVDYSDTQVYYVEFEEADAEEILQSEFADRLSSQWYQAIIEMATEYVEFTELMDTQWRDKMWADIWVKYLSSISHDLQIYLSYTFLPVNCREEIFSNLIHLTRKDFKAFLNIIDDKWNEKLNKNDVRGK</sequence>
<dbReference type="InterPro" id="IPR006496">
    <property type="entry name" value="CHP01606_Plasmodium_spp"/>
</dbReference>
<evidence type="ECO:0000313" key="2">
    <source>
        <dbReference type="EMBL" id="KMZ77754.1"/>
    </source>
</evidence>
<dbReference type="Pfam" id="PF09688">
    <property type="entry name" value="Wx5_PLAF3D7"/>
    <property type="match status" value="1"/>
</dbReference>
<dbReference type="EMBL" id="KQ234376">
    <property type="protein sequence ID" value="KMZ77754.1"/>
    <property type="molecule type" value="Genomic_DNA"/>
</dbReference>
<name>A0A0J9S4N0_PLAVI</name>
<keyword evidence="1" id="KW-0472">Membrane</keyword>
<proteinExistence type="predicted"/>
<evidence type="ECO:0000256" key="1">
    <source>
        <dbReference type="SAM" id="Phobius"/>
    </source>
</evidence>
<evidence type="ECO:0000313" key="3">
    <source>
        <dbReference type="Proteomes" id="UP000053562"/>
    </source>
</evidence>
<dbReference type="OrthoDB" id="379807at2759"/>
<dbReference type="Proteomes" id="UP000053562">
    <property type="component" value="Unassembled WGS sequence"/>
</dbReference>
<keyword evidence="1" id="KW-1133">Transmembrane helix</keyword>
<accession>A0A0J9S4N0</accession>
<gene>
    <name evidence="2" type="ORF">PVIIG_00442</name>
</gene>
<evidence type="ECO:0008006" key="4">
    <source>
        <dbReference type="Google" id="ProtNLM"/>
    </source>
</evidence>
<reference evidence="2 3" key="1">
    <citation type="submission" date="2011-08" db="EMBL/GenBank/DDBJ databases">
        <title>The Genome Sequence of Plasmodium vivax India VII.</title>
        <authorList>
            <consortium name="The Broad Institute Genome Sequencing Platform"/>
            <consortium name="The Broad Institute Genome Sequencing Center for Infectious Disease"/>
            <person name="Neafsey D."/>
            <person name="Carlton J."/>
            <person name="Barnwell J."/>
            <person name="Collins W."/>
            <person name="Escalante A."/>
            <person name="Mullikin J."/>
            <person name="Saul A."/>
            <person name="Guigo R."/>
            <person name="Camara F."/>
            <person name="Young S.K."/>
            <person name="Zeng Q."/>
            <person name="Gargeya S."/>
            <person name="Fitzgerald M."/>
            <person name="Haas B."/>
            <person name="Abouelleil A."/>
            <person name="Alvarado L."/>
            <person name="Arachchi H.M."/>
            <person name="Berlin A."/>
            <person name="Brown A."/>
            <person name="Chapman S.B."/>
            <person name="Chen Z."/>
            <person name="Dunbar C."/>
            <person name="Freedman E."/>
            <person name="Gearin G."/>
            <person name="Gellesch M."/>
            <person name="Goldberg J."/>
            <person name="Griggs A."/>
            <person name="Gujja S."/>
            <person name="Heiman D."/>
            <person name="Howarth C."/>
            <person name="Larson L."/>
            <person name="Lui A."/>
            <person name="MacDonald P.J.P."/>
            <person name="Montmayeur A."/>
            <person name="Murphy C."/>
            <person name="Neiman D."/>
            <person name="Pearson M."/>
            <person name="Priest M."/>
            <person name="Roberts A."/>
            <person name="Saif S."/>
            <person name="Shea T."/>
            <person name="Shenoy N."/>
            <person name="Sisk P."/>
            <person name="Stolte C."/>
            <person name="Sykes S."/>
            <person name="Wortman J."/>
            <person name="Nusbaum C."/>
            <person name="Birren B."/>
        </authorList>
    </citation>
    <scope>NUCLEOTIDE SEQUENCE [LARGE SCALE GENOMIC DNA]</scope>
    <source>
        <strain evidence="2 3">India VII</strain>
    </source>
</reference>
<feature type="transmembrane region" description="Helical" evidence="1">
    <location>
        <begin position="9"/>
        <end position="26"/>
    </location>
</feature>
<keyword evidence="1" id="KW-0812">Transmembrane</keyword>
<organism evidence="2 3">
    <name type="scientific">Plasmodium vivax India VII</name>
    <dbReference type="NCBI Taxonomy" id="1077284"/>
    <lineage>
        <taxon>Eukaryota</taxon>
        <taxon>Sar</taxon>
        <taxon>Alveolata</taxon>
        <taxon>Apicomplexa</taxon>
        <taxon>Aconoidasida</taxon>
        <taxon>Haemosporida</taxon>
        <taxon>Plasmodiidae</taxon>
        <taxon>Plasmodium</taxon>
        <taxon>Plasmodium (Plasmodium)</taxon>
    </lineage>
</organism>